<comment type="caution">
    <text evidence="2">The sequence shown here is derived from an EMBL/GenBank/DDBJ whole genome shotgun (WGS) entry which is preliminary data.</text>
</comment>
<evidence type="ECO:0000256" key="1">
    <source>
        <dbReference type="SAM" id="MobiDB-lite"/>
    </source>
</evidence>
<evidence type="ECO:0000313" key="3">
    <source>
        <dbReference type="Proteomes" id="UP000664521"/>
    </source>
</evidence>
<feature type="compositionally biased region" description="Low complexity" evidence="1">
    <location>
        <begin position="224"/>
        <end position="237"/>
    </location>
</feature>
<feature type="compositionally biased region" description="Basic residues" evidence="1">
    <location>
        <begin position="211"/>
        <end position="223"/>
    </location>
</feature>
<feature type="region of interest" description="Disordered" evidence="1">
    <location>
        <begin position="466"/>
        <end position="496"/>
    </location>
</feature>
<sequence length="515" mass="56907">MSGLEVFAVVSAVAAVISAYKDGGRIVAEIKKKRTLRKAPPPTRFLEESLSRGPLALEEAKNNGVERFGAAFATGDNIAINSLKDILISLQGSLLRHLYPACENDNITDFSLLVDVSDIGRIKAVSALYELHMRMAVSAPIARNIWPDGQGHSSSIQLQPSLGNPPIDNTLASQISEGLPTHMPPPRKLDTTSRHTHETQQMSSSSPRPGSSHRIKSFFKRKSSQPSQVQIPSSSVPNNGTVSPTLQQHSFKSTAPSALTDVDISSHPMTNDVWQDGPGLRIENAATRSSFSSHVTSGTAFTAPLPENDYGGFCKGAYYLQVGLKADGVKLRNSSTAKTGEGWYWGCRNKYCVFEGPACKIGKEFFFDDAVHEFKINGMLLIRYRWSFLAKSHVAITKSKDRIYSYRCMLCVLQGIAAPAITKKRPFLEHVAEHQTQHLDESILRKTLCINDRTARDDEYFDVNFPPPVGGHESLSPTRIESADQEREPATFENEQRISGLRLYEDEIEDGWRDS</sequence>
<dbReference type="PANTHER" id="PTHR42354">
    <property type="entry name" value="C2H2-TYPE DOMAIN-CONTAINING PROTEIN"/>
    <property type="match status" value="1"/>
</dbReference>
<keyword evidence="3" id="KW-1185">Reference proteome</keyword>
<feature type="compositionally biased region" description="Polar residues" evidence="1">
    <location>
        <begin position="238"/>
        <end position="247"/>
    </location>
</feature>
<feature type="region of interest" description="Disordered" evidence="1">
    <location>
        <begin position="150"/>
        <end position="247"/>
    </location>
</feature>
<feature type="compositionally biased region" description="Basic and acidic residues" evidence="1">
    <location>
        <begin position="481"/>
        <end position="496"/>
    </location>
</feature>
<dbReference type="EMBL" id="CAJPDS010000073">
    <property type="protein sequence ID" value="CAF9934215.1"/>
    <property type="molecule type" value="Genomic_DNA"/>
</dbReference>
<reference evidence="2" key="1">
    <citation type="submission" date="2021-03" db="EMBL/GenBank/DDBJ databases">
        <authorList>
            <person name="Tagirdzhanova G."/>
        </authorList>
    </citation>
    <scope>NUCLEOTIDE SEQUENCE</scope>
</reference>
<name>A0A8H3G1U1_9LECA</name>
<dbReference type="Proteomes" id="UP000664521">
    <property type="component" value="Unassembled WGS sequence"/>
</dbReference>
<proteinExistence type="predicted"/>
<organism evidence="2 3">
    <name type="scientific">Heterodermia speciosa</name>
    <dbReference type="NCBI Taxonomy" id="116794"/>
    <lineage>
        <taxon>Eukaryota</taxon>
        <taxon>Fungi</taxon>
        <taxon>Dikarya</taxon>
        <taxon>Ascomycota</taxon>
        <taxon>Pezizomycotina</taxon>
        <taxon>Lecanoromycetes</taxon>
        <taxon>OSLEUM clade</taxon>
        <taxon>Lecanoromycetidae</taxon>
        <taxon>Caliciales</taxon>
        <taxon>Physciaceae</taxon>
        <taxon>Heterodermia</taxon>
    </lineage>
</organism>
<dbReference type="AlphaFoldDB" id="A0A8H3G1U1"/>
<dbReference type="OrthoDB" id="25896at2759"/>
<dbReference type="PANTHER" id="PTHR42354:SF1">
    <property type="entry name" value="C2H2-TYPE DOMAIN-CONTAINING PROTEIN"/>
    <property type="match status" value="1"/>
</dbReference>
<gene>
    <name evidence="2" type="ORF">HETSPECPRED_009144</name>
</gene>
<feature type="compositionally biased region" description="Basic and acidic residues" evidence="1">
    <location>
        <begin position="187"/>
        <end position="198"/>
    </location>
</feature>
<feature type="compositionally biased region" description="Polar residues" evidence="1">
    <location>
        <begin position="151"/>
        <end position="162"/>
    </location>
</feature>
<protein>
    <submittedName>
        <fullName evidence="2">Uncharacterized protein</fullName>
    </submittedName>
</protein>
<accession>A0A8H3G1U1</accession>
<evidence type="ECO:0000313" key="2">
    <source>
        <dbReference type="EMBL" id="CAF9934215.1"/>
    </source>
</evidence>